<proteinExistence type="predicted"/>
<sequence length="96" mass="10982">MDKSHVSHKNPSAPNRDMFTERDVVRVTRRSSTCLTVGLLLPSDFRFHCVAIDPFIACPRENGYYGEYKTGEVKEIAKLFFKSWQPSKKAIAAFQI</sequence>
<organism evidence="1 2">
    <name type="scientific">Oedothorax gibbosus</name>
    <dbReference type="NCBI Taxonomy" id="931172"/>
    <lineage>
        <taxon>Eukaryota</taxon>
        <taxon>Metazoa</taxon>
        <taxon>Ecdysozoa</taxon>
        <taxon>Arthropoda</taxon>
        <taxon>Chelicerata</taxon>
        <taxon>Arachnida</taxon>
        <taxon>Araneae</taxon>
        <taxon>Araneomorphae</taxon>
        <taxon>Entelegynae</taxon>
        <taxon>Araneoidea</taxon>
        <taxon>Linyphiidae</taxon>
        <taxon>Erigoninae</taxon>
        <taxon>Oedothorax</taxon>
    </lineage>
</organism>
<evidence type="ECO:0000313" key="2">
    <source>
        <dbReference type="Proteomes" id="UP000827092"/>
    </source>
</evidence>
<dbReference type="AlphaFoldDB" id="A0AAV6VX35"/>
<protein>
    <submittedName>
        <fullName evidence="1">Uncharacterized protein</fullName>
    </submittedName>
</protein>
<accession>A0AAV6VX35</accession>
<dbReference type="Proteomes" id="UP000827092">
    <property type="component" value="Unassembled WGS sequence"/>
</dbReference>
<comment type="caution">
    <text evidence="1">The sequence shown here is derived from an EMBL/GenBank/DDBJ whole genome shotgun (WGS) entry which is preliminary data.</text>
</comment>
<reference evidence="1 2" key="1">
    <citation type="journal article" date="2022" name="Nat. Ecol. Evol.">
        <title>A masculinizing supergene underlies an exaggerated male reproductive morph in a spider.</title>
        <authorList>
            <person name="Hendrickx F."/>
            <person name="De Corte Z."/>
            <person name="Sonet G."/>
            <person name="Van Belleghem S.M."/>
            <person name="Kostlbacher S."/>
            <person name="Vangestel C."/>
        </authorList>
    </citation>
    <scope>NUCLEOTIDE SEQUENCE [LARGE SCALE GENOMIC DNA]</scope>
    <source>
        <strain evidence="1">W744_W776</strain>
    </source>
</reference>
<name>A0AAV6VX35_9ARAC</name>
<keyword evidence="2" id="KW-1185">Reference proteome</keyword>
<dbReference type="EMBL" id="JAFNEN010000004">
    <property type="protein sequence ID" value="KAG8201567.1"/>
    <property type="molecule type" value="Genomic_DNA"/>
</dbReference>
<gene>
    <name evidence="1" type="ORF">JTE90_011238</name>
</gene>
<evidence type="ECO:0000313" key="1">
    <source>
        <dbReference type="EMBL" id="KAG8201567.1"/>
    </source>
</evidence>